<organism evidence="8 9">
    <name type="scientific">Saponaria officinalis</name>
    <name type="common">Common soapwort</name>
    <name type="synonym">Lychnis saponaria</name>
    <dbReference type="NCBI Taxonomy" id="3572"/>
    <lineage>
        <taxon>Eukaryota</taxon>
        <taxon>Viridiplantae</taxon>
        <taxon>Streptophyta</taxon>
        <taxon>Embryophyta</taxon>
        <taxon>Tracheophyta</taxon>
        <taxon>Spermatophyta</taxon>
        <taxon>Magnoliopsida</taxon>
        <taxon>eudicotyledons</taxon>
        <taxon>Gunneridae</taxon>
        <taxon>Pentapetalae</taxon>
        <taxon>Caryophyllales</taxon>
        <taxon>Caryophyllaceae</taxon>
        <taxon>Caryophylleae</taxon>
        <taxon>Saponaria</taxon>
    </lineage>
</organism>
<dbReference type="GO" id="GO:0012505">
    <property type="term" value="C:endomembrane system"/>
    <property type="evidence" value="ECO:0007669"/>
    <property type="project" value="TreeGrafter"/>
</dbReference>
<evidence type="ECO:0000256" key="6">
    <source>
        <dbReference type="SAM" id="Phobius"/>
    </source>
</evidence>
<dbReference type="PANTHER" id="PTHR10426:SF69">
    <property type="entry name" value="PROTEIN STRICTOSIDINE SYNTHASE-LIKE 10"/>
    <property type="match status" value="1"/>
</dbReference>
<keyword evidence="6" id="KW-0812">Transmembrane</keyword>
<dbReference type="InterPro" id="IPR011042">
    <property type="entry name" value="6-blade_b-propeller_TolB-like"/>
</dbReference>
<keyword evidence="5" id="KW-0325">Glycoprotein</keyword>
<proteinExistence type="inferred from homology"/>
<name>A0AAW1H287_SAPOF</name>
<dbReference type="Pfam" id="PF03088">
    <property type="entry name" value="Str_synth"/>
    <property type="match status" value="1"/>
</dbReference>
<keyword evidence="9" id="KW-1185">Reference proteome</keyword>
<dbReference type="GO" id="GO:0016787">
    <property type="term" value="F:hydrolase activity"/>
    <property type="evidence" value="ECO:0007669"/>
    <property type="project" value="TreeGrafter"/>
</dbReference>
<accession>A0AAW1H287</accession>
<evidence type="ECO:0000313" key="8">
    <source>
        <dbReference type="EMBL" id="KAK9671237.1"/>
    </source>
</evidence>
<feature type="transmembrane region" description="Helical" evidence="6">
    <location>
        <begin position="7"/>
        <end position="30"/>
    </location>
</feature>
<evidence type="ECO:0000313" key="9">
    <source>
        <dbReference type="Proteomes" id="UP001443914"/>
    </source>
</evidence>
<keyword evidence="3" id="KW-0926">Vacuole</keyword>
<evidence type="ECO:0000259" key="7">
    <source>
        <dbReference type="Pfam" id="PF03088"/>
    </source>
</evidence>
<dbReference type="EMBL" id="JBDFQZ010000012">
    <property type="protein sequence ID" value="KAK9671237.1"/>
    <property type="molecule type" value="Genomic_DNA"/>
</dbReference>
<sequence>MVNTTNIILCVSTIVALSAIIVLNITPYIFPAPLSTTLDHLSSATSITITGAFGPESLAFDPTGSGPYVGVADGRVLKWSSLSNSWVDFAFTSSHRDECTRPFAPELEHVCGRPLGLRFEKKSGNLYIADAYFGLHVVGPEGGLSTKVATEAEGQPFYFTNDMDIDEDEDVIYFTDSSSTFRRRHFMLSILTGDTTGRFMKYDKSTKNVTVLLRNLAFPNGVSLSADRSFVLVAETRPCRILRYWLTGPNSGKTDTFAELPGYPDNIRRNEKGEFWVGLHAKKTRLANWLLKNPWVGKSLLPKLPLSFRQLHVLFVGGHHGIAVKLSTDGRVVEILEDRRGEKVRYISEVEEKDEKLWIGSVLMPSIWVYDLH</sequence>
<evidence type="ECO:0000256" key="5">
    <source>
        <dbReference type="ARBA" id="ARBA00023180"/>
    </source>
</evidence>
<reference evidence="8" key="1">
    <citation type="submission" date="2024-03" db="EMBL/GenBank/DDBJ databases">
        <title>WGS assembly of Saponaria officinalis var. Norfolk2.</title>
        <authorList>
            <person name="Jenkins J."/>
            <person name="Shu S."/>
            <person name="Grimwood J."/>
            <person name="Barry K."/>
            <person name="Goodstein D."/>
            <person name="Schmutz J."/>
            <person name="Leebens-Mack J."/>
            <person name="Osbourn A."/>
        </authorList>
    </citation>
    <scope>NUCLEOTIDE SEQUENCE [LARGE SCALE GENOMIC DNA]</scope>
    <source>
        <strain evidence="8">JIC</strain>
    </source>
</reference>
<dbReference type="GO" id="GO:0005773">
    <property type="term" value="C:vacuole"/>
    <property type="evidence" value="ECO:0007669"/>
    <property type="project" value="UniProtKB-SubCell"/>
</dbReference>
<dbReference type="Proteomes" id="UP001443914">
    <property type="component" value="Unassembled WGS sequence"/>
</dbReference>
<evidence type="ECO:0000256" key="2">
    <source>
        <dbReference type="ARBA" id="ARBA00009191"/>
    </source>
</evidence>
<dbReference type="SUPFAM" id="SSF63829">
    <property type="entry name" value="Calcium-dependent phosphotriesterase"/>
    <property type="match status" value="1"/>
</dbReference>
<comment type="similarity">
    <text evidence="2">Belongs to the strictosidine synthase family.</text>
</comment>
<dbReference type="InterPro" id="IPR018119">
    <property type="entry name" value="Strictosidine_synth_cons-reg"/>
</dbReference>
<dbReference type="AlphaFoldDB" id="A0AAW1H287"/>
<protein>
    <recommendedName>
        <fullName evidence="7">Strictosidine synthase conserved region domain-containing protein</fullName>
    </recommendedName>
</protein>
<gene>
    <name evidence="8" type="ORF">RND81_12G015300</name>
</gene>
<keyword evidence="6" id="KW-0472">Membrane</keyword>
<comment type="subcellular location">
    <subcellularLocation>
        <location evidence="1">Vacuole</location>
    </subcellularLocation>
</comment>
<keyword evidence="6" id="KW-1133">Transmembrane helix</keyword>
<comment type="caution">
    <text evidence="8">The sequence shown here is derived from an EMBL/GenBank/DDBJ whole genome shotgun (WGS) entry which is preliminary data.</text>
</comment>
<dbReference type="PANTHER" id="PTHR10426">
    <property type="entry name" value="STRICTOSIDINE SYNTHASE-RELATED"/>
    <property type="match status" value="1"/>
</dbReference>
<dbReference type="Gene3D" id="2.120.10.30">
    <property type="entry name" value="TolB, C-terminal domain"/>
    <property type="match status" value="1"/>
</dbReference>
<dbReference type="FunFam" id="2.120.10.30:FF:000032">
    <property type="entry name" value="Protein STRICTOSIDINE SYNTHASE-LIKE 13"/>
    <property type="match status" value="1"/>
</dbReference>
<evidence type="ECO:0000256" key="1">
    <source>
        <dbReference type="ARBA" id="ARBA00004116"/>
    </source>
</evidence>
<keyword evidence="4" id="KW-0732">Signal</keyword>
<evidence type="ECO:0000256" key="4">
    <source>
        <dbReference type="ARBA" id="ARBA00022729"/>
    </source>
</evidence>
<feature type="domain" description="Strictosidine synthase conserved region" evidence="7">
    <location>
        <begin position="161"/>
        <end position="248"/>
    </location>
</feature>
<dbReference type="Pfam" id="PF20067">
    <property type="entry name" value="SSL_N"/>
    <property type="match status" value="1"/>
</dbReference>
<evidence type="ECO:0000256" key="3">
    <source>
        <dbReference type="ARBA" id="ARBA00022554"/>
    </source>
</evidence>